<dbReference type="PRINTS" id="PR00344">
    <property type="entry name" value="BCTRLSENSOR"/>
</dbReference>
<dbReference type="Gene3D" id="3.30.565.10">
    <property type="entry name" value="Histidine kinase-like ATPase, C-terminal domain"/>
    <property type="match status" value="1"/>
</dbReference>
<comment type="catalytic activity">
    <reaction evidence="1">
        <text>ATP + protein L-histidine = ADP + protein N-phospho-L-histidine.</text>
        <dbReference type="EC" id="2.7.13.3"/>
    </reaction>
</comment>
<sequence length="579" mass="62552">MDGSIDETLALFVADSTQQLDVLEGQLLALERDPADHAALDALFRAAHTIKGNAAVVQLGEVEWFAHVTESVLERLRSGELLAGCELITLLLACSDHLRYLVTNASFGADASPAFAEEDRARLIGLLVPWLGDELEEVAPHSDATPRRSEEDCWHISLQPGFEALRQGLDPLNFLRHLETLGRLHSLRVVDDEIPPSEGFDPEACYLRFEVLLDTGADKQAIEDVFSFMRDACTLQIEPPASQLDDWVDRLDSLPEDELQTGEMLVRVGALTPDELASGLRAQRGGEGSGPIGRILVDEGFVPPQVVDAALRRQDEIKTALQREAAQLRVSAERLDQLVNSLAGMQGSLAQLAQRGTRVSAVEMVALQHALEKARRLAEGLRMARFGEQFRRFHRLVRDASLELGKRADLLVSGGEVEMDRAVADALGDVLMHLLRNAIDHGIEAPDVRQAAGKPAHGSLSVSIKSQADWVLLRVSDDGAGVDLARVRAAAEARGLLAADQLADEVSLLAQLFAPGFSTAERLSHYSGRGVGLDAVRAAIHALGGEIKLQSRSGQGCCFEIRVPAAPPQSALPALHAAA</sequence>
<dbReference type="CDD" id="cd00088">
    <property type="entry name" value="HPT"/>
    <property type="match status" value="1"/>
</dbReference>
<dbReference type="InterPro" id="IPR001995">
    <property type="entry name" value="Peptidase_A2_cat"/>
</dbReference>
<dbReference type="PROSITE" id="PS50894">
    <property type="entry name" value="HPT"/>
    <property type="match status" value="1"/>
</dbReference>
<gene>
    <name evidence="8" type="ORF">HJ583_011645</name>
</gene>
<evidence type="ECO:0000259" key="7">
    <source>
        <dbReference type="PROSITE" id="PS50894"/>
    </source>
</evidence>
<protein>
    <recommendedName>
        <fullName evidence="2">histidine kinase</fullName>
        <ecNumber evidence="2">2.7.13.3</ecNumber>
    </recommendedName>
</protein>
<evidence type="ECO:0000256" key="1">
    <source>
        <dbReference type="ARBA" id="ARBA00000085"/>
    </source>
</evidence>
<dbReference type="SMART" id="SM00387">
    <property type="entry name" value="HATPase_c"/>
    <property type="match status" value="1"/>
</dbReference>
<feature type="modified residue" description="Phosphohistidine" evidence="4">
    <location>
        <position position="48"/>
    </location>
</feature>
<dbReference type="SUPFAM" id="SSF55874">
    <property type="entry name" value="ATPase domain of HSP90 chaperone/DNA topoisomerase II/histidine kinase"/>
    <property type="match status" value="1"/>
</dbReference>
<dbReference type="InterPro" id="IPR008207">
    <property type="entry name" value="Sig_transdc_His_kin_Hpt_dom"/>
</dbReference>
<keyword evidence="9" id="KW-1185">Reference proteome</keyword>
<dbReference type="SMART" id="SM00073">
    <property type="entry name" value="HPT"/>
    <property type="match status" value="1"/>
</dbReference>
<dbReference type="PANTHER" id="PTHR43395:SF10">
    <property type="entry name" value="CHEMOTAXIS PROTEIN CHEA"/>
    <property type="match status" value="1"/>
</dbReference>
<dbReference type="Pfam" id="PF01627">
    <property type="entry name" value="Hpt"/>
    <property type="match status" value="1"/>
</dbReference>
<organism evidence="8 9">
    <name type="scientific">Uliginosibacterium aquaticum</name>
    <dbReference type="NCBI Taxonomy" id="2731212"/>
    <lineage>
        <taxon>Bacteria</taxon>
        <taxon>Pseudomonadati</taxon>
        <taxon>Pseudomonadota</taxon>
        <taxon>Betaproteobacteria</taxon>
        <taxon>Rhodocyclales</taxon>
        <taxon>Zoogloeaceae</taxon>
        <taxon>Uliginosibacterium</taxon>
    </lineage>
</organism>
<accession>A0ABX2IFZ3</accession>
<dbReference type="RefSeq" id="WP_170022093.1">
    <property type="nucleotide sequence ID" value="NZ_JABCSC020000003.1"/>
</dbReference>
<feature type="domain" description="Histidine kinase" evidence="5">
    <location>
        <begin position="427"/>
        <end position="567"/>
    </location>
</feature>
<dbReference type="SUPFAM" id="SSF47226">
    <property type="entry name" value="Histidine-containing phosphotransfer domain, HPT domain"/>
    <property type="match status" value="1"/>
</dbReference>
<dbReference type="PROSITE" id="PS50175">
    <property type="entry name" value="ASP_PROT_RETROV"/>
    <property type="match status" value="1"/>
</dbReference>
<keyword evidence="3" id="KW-0902">Two-component regulatory system</keyword>
<keyword evidence="4" id="KW-0597">Phosphoprotein</keyword>
<evidence type="ECO:0000313" key="9">
    <source>
        <dbReference type="Proteomes" id="UP000778523"/>
    </source>
</evidence>
<dbReference type="InterPro" id="IPR036890">
    <property type="entry name" value="HATPase_C_sf"/>
</dbReference>
<dbReference type="InterPro" id="IPR003594">
    <property type="entry name" value="HATPase_dom"/>
</dbReference>
<dbReference type="InterPro" id="IPR036641">
    <property type="entry name" value="HPT_dom_sf"/>
</dbReference>
<dbReference type="InterPro" id="IPR051315">
    <property type="entry name" value="Bact_Chemotaxis_CheA"/>
</dbReference>
<evidence type="ECO:0000259" key="5">
    <source>
        <dbReference type="PROSITE" id="PS50109"/>
    </source>
</evidence>
<comment type="caution">
    <text evidence="8">The sequence shown here is derived from an EMBL/GenBank/DDBJ whole genome shotgun (WGS) entry which is preliminary data.</text>
</comment>
<dbReference type="Pfam" id="PF02518">
    <property type="entry name" value="HATPase_c"/>
    <property type="match status" value="1"/>
</dbReference>
<name>A0ABX2IFZ3_9RHOO</name>
<dbReference type="InterPro" id="IPR005467">
    <property type="entry name" value="His_kinase_dom"/>
</dbReference>
<dbReference type="InterPro" id="IPR004358">
    <property type="entry name" value="Sig_transdc_His_kin-like_C"/>
</dbReference>
<dbReference type="EMBL" id="JABCSC020000003">
    <property type="protein sequence ID" value="NSL55681.1"/>
    <property type="molecule type" value="Genomic_DNA"/>
</dbReference>
<evidence type="ECO:0000259" key="6">
    <source>
        <dbReference type="PROSITE" id="PS50175"/>
    </source>
</evidence>
<feature type="domain" description="Peptidase A2" evidence="6">
    <location>
        <begin position="209"/>
        <end position="224"/>
    </location>
</feature>
<evidence type="ECO:0000256" key="4">
    <source>
        <dbReference type="PROSITE-ProRule" id="PRU00110"/>
    </source>
</evidence>
<dbReference type="Gene3D" id="1.20.120.160">
    <property type="entry name" value="HPT domain"/>
    <property type="match status" value="1"/>
</dbReference>
<evidence type="ECO:0000313" key="8">
    <source>
        <dbReference type="EMBL" id="NSL55681.1"/>
    </source>
</evidence>
<proteinExistence type="predicted"/>
<dbReference type="Proteomes" id="UP000778523">
    <property type="component" value="Unassembled WGS sequence"/>
</dbReference>
<dbReference type="PROSITE" id="PS50109">
    <property type="entry name" value="HIS_KIN"/>
    <property type="match status" value="1"/>
</dbReference>
<evidence type="ECO:0000256" key="2">
    <source>
        <dbReference type="ARBA" id="ARBA00012438"/>
    </source>
</evidence>
<dbReference type="EC" id="2.7.13.3" evidence="2"/>
<feature type="domain" description="HPt" evidence="7">
    <location>
        <begin position="1"/>
        <end position="105"/>
    </location>
</feature>
<reference evidence="8 9" key="1">
    <citation type="submission" date="2020-06" db="EMBL/GenBank/DDBJ databases">
        <title>Draft genome of Uliginosibacterium sp. IMCC34675.</title>
        <authorList>
            <person name="Song J."/>
        </authorList>
    </citation>
    <scope>NUCLEOTIDE SEQUENCE [LARGE SCALE GENOMIC DNA]</scope>
    <source>
        <strain evidence="8 9">IMCC34675</strain>
    </source>
</reference>
<dbReference type="PANTHER" id="PTHR43395">
    <property type="entry name" value="SENSOR HISTIDINE KINASE CHEA"/>
    <property type="match status" value="1"/>
</dbReference>
<evidence type="ECO:0000256" key="3">
    <source>
        <dbReference type="ARBA" id="ARBA00023012"/>
    </source>
</evidence>